<feature type="domain" description="PA14" evidence="5">
    <location>
        <begin position="84"/>
        <end position="221"/>
    </location>
</feature>
<sequence length="297" mass="32236">VTIEYDTVNVDALAGQDYTAESGFVSWADGESGIRTVSIPIFDDGLIESDEQFSFTIDNPTGLATLLAPRTATVTIDDNDSVVGLGDGLLGEYFDNQDLTNLFQFRTDETVDFNWGLGAPLTGMGTDTFSVRWTGQIEALYNETYTFQTRSDNGVRLWVDSVLIIDEWTEHAATNHTGSIALESGVRTDIRMEFYENQGGAEAQLSWSSASQSLEVIPQSQLYAADDPLPTSNVVAQTIVPGLSFPTSTGWSPDGANMYITQKGGKVIVVRNGVLQSTPFIDISAMVNATRDRGLLD</sequence>
<comment type="caution">
    <text evidence="6">The sequence shown here is derived from an EMBL/GenBank/DDBJ whole genome shotgun (WGS) entry which is preliminary data.</text>
</comment>
<evidence type="ECO:0000256" key="1">
    <source>
        <dbReference type="ARBA" id="ARBA00022729"/>
    </source>
</evidence>
<dbReference type="GO" id="GO:0007154">
    <property type="term" value="P:cell communication"/>
    <property type="evidence" value="ECO:0007669"/>
    <property type="project" value="InterPro"/>
</dbReference>
<evidence type="ECO:0000259" key="5">
    <source>
        <dbReference type="PROSITE" id="PS51820"/>
    </source>
</evidence>
<dbReference type="InterPro" id="IPR037524">
    <property type="entry name" value="PA14/GLEYA"/>
</dbReference>
<dbReference type="PANTHER" id="PTHR11878">
    <property type="entry name" value="SODIUM/CALCIUM EXCHANGER"/>
    <property type="match status" value="1"/>
</dbReference>
<dbReference type="InterPro" id="IPR038081">
    <property type="entry name" value="CalX-like_sf"/>
</dbReference>
<dbReference type="Pfam" id="PF03160">
    <property type="entry name" value="Calx-beta"/>
    <property type="match status" value="1"/>
</dbReference>
<evidence type="ECO:0000256" key="2">
    <source>
        <dbReference type="ARBA" id="ARBA00022737"/>
    </source>
</evidence>
<dbReference type="PANTHER" id="PTHR11878:SF65">
    <property type="entry name" value="NA_CA-EXCHANGE PROTEIN, ISOFORM G"/>
    <property type="match status" value="1"/>
</dbReference>
<dbReference type="SUPFAM" id="SSF141072">
    <property type="entry name" value="CalX-like"/>
    <property type="match status" value="1"/>
</dbReference>
<keyword evidence="1" id="KW-0732">Signal</keyword>
<keyword evidence="2" id="KW-0677">Repeat</keyword>
<dbReference type="Gene3D" id="3.90.182.10">
    <property type="entry name" value="Toxin - Anthrax Protective Antigen,domain 1"/>
    <property type="match status" value="1"/>
</dbReference>
<dbReference type="EMBL" id="BART01017995">
    <property type="protein sequence ID" value="GAG84581.1"/>
    <property type="molecule type" value="Genomic_DNA"/>
</dbReference>
<evidence type="ECO:0000256" key="3">
    <source>
        <dbReference type="ARBA" id="ARBA00022837"/>
    </source>
</evidence>
<reference evidence="6" key="1">
    <citation type="journal article" date="2014" name="Front. Microbiol.">
        <title>High frequency of phylogenetically diverse reductive dehalogenase-homologous genes in deep subseafloor sedimentary metagenomes.</title>
        <authorList>
            <person name="Kawai M."/>
            <person name="Futagami T."/>
            <person name="Toyoda A."/>
            <person name="Takaki Y."/>
            <person name="Nishi S."/>
            <person name="Hori S."/>
            <person name="Arai W."/>
            <person name="Tsubouchi T."/>
            <person name="Morono Y."/>
            <person name="Uchiyama I."/>
            <person name="Ito T."/>
            <person name="Fujiyama A."/>
            <person name="Inagaki F."/>
            <person name="Takami H."/>
        </authorList>
    </citation>
    <scope>NUCLEOTIDE SEQUENCE</scope>
    <source>
        <strain evidence="6">Expedition CK06-06</strain>
    </source>
</reference>
<keyword evidence="3" id="KW-0106">Calcium</keyword>
<accession>X1CK64</accession>
<feature type="non-terminal residue" evidence="6">
    <location>
        <position position="1"/>
    </location>
</feature>
<dbReference type="GO" id="GO:0030001">
    <property type="term" value="P:metal ion transport"/>
    <property type="evidence" value="ECO:0007669"/>
    <property type="project" value="TreeGrafter"/>
</dbReference>
<dbReference type="SUPFAM" id="SSF56988">
    <property type="entry name" value="Anthrax protective antigen"/>
    <property type="match status" value="1"/>
</dbReference>
<keyword evidence="4" id="KW-0813">Transport</keyword>
<protein>
    <recommendedName>
        <fullName evidence="5">PA14 domain-containing protein</fullName>
    </recommendedName>
</protein>
<evidence type="ECO:0000313" key="6">
    <source>
        <dbReference type="EMBL" id="GAG84581.1"/>
    </source>
</evidence>
<organism evidence="6">
    <name type="scientific">marine sediment metagenome</name>
    <dbReference type="NCBI Taxonomy" id="412755"/>
    <lineage>
        <taxon>unclassified sequences</taxon>
        <taxon>metagenomes</taxon>
        <taxon>ecological metagenomes</taxon>
    </lineage>
</organism>
<dbReference type="PROSITE" id="PS51820">
    <property type="entry name" value="PA14"/>
    <property type="match status" value="1"/>
</dbReference>
<dbReference type="InterPro" id="IPR011658">
    <property type="entry name" value="PA14_dom"/>
</dbReference>
<dbReference type="Gene3D" id="2.60.40.2030">
    <property type="match status" value="1"/>
</dbReference>
<dbReference type="SMART" id="SM00758">
    <property type="entry name" value="PA14"/>
    <property type="match status" value="1"/>
</dbReference>
<feature type="non-terminal residue" evidence="6">
    <location>
        <position position="297"/>
    </location>
</feature>
<gene>
    <name evidence="6" type="ORF">S01H4_34063</name>
</gene>
<proteinExistence type="predicted"/>
<evidence type="ECO:0000256" key="4">
    <source>
        <dbReference type="ARBA" id="ARBA00023065"/>
    </source>
</evidence>
<dbReference type="Pfam" id="PF07691">
    <property type="entry name" value="PA14"/>
    <property type="match status" value="1"/>
</dbReference>
<dbReference type="InterPro" id="IPR003644">
    <property type="entry name" value="Calx_beta"/>
</dbReference>
<dbReference type="InterPro" id="IPR011042">
    <property type="entry name" value="6-blade_b-propeller_TolB-like"/>
</dbReference>
<dbReference type="Gene3D" id="2.120.10.30">
    <property type="entry name" value="TolB, C-terminal domain"/>
    <property type="match status" value="1"/>
</dbReference>
<dbReference type="GO" id="GO:0016020">
    <property type="term" value="C:membrane"/>
    <property type="evidence" value="ECO:0007669"/>
    <property type="project" value="InterPro"/>
</dbReference>
<dbReference type="InterPro" id="IPR051171">
    <property type="entry name" value="CaCA"/>
</dbReference>
<dbReference type="AlphaFoldDB" id="X1CK64"/>
<name>X1CK64_9ZZZZ</name>
<keyword evidence="4" id="KW-0406">Ion transport</keyword>